<dbReference type="InterPro" id="IPR001460">
    <property type="entry name" value="PCN-bd_Tpept"/>
</dbReference>
<reference evidence="7" key="1">
    <citation type="submission" date="2021-02" db="EMBL/GenBank/DDBJ databases">
        <title>Genome-Resolved Metagenomics of a Microbial Community Performing Photosynthetic Biological Nutrient Removal.</title>
        <authorList>
            <person name="Mcdaniel E.A."/>
        </authorList>
    </citation>
    <scope>NUCLEOTIDE SEQUENCE</scope>
    <source>
        <strain evidence="7">UWPOB_OBS1</strain>
    </source>
</reference>
<comment type="similarity">
    <text evidence="2">Belongs to the transpeptidase family.</text>
</comment>
<accession>A0A8J7PHM7</accession>
<evidence type="ECO:0000256" key="1">
    <source>
        <dbReference type="ARBA" id="ARBA00004370"/>
    </source>
</evidence>
<dbReference type="Gene3D" id="3.40.710.10">
    <property type="entry name" value="DD-peptidase/beta-lactamase superfamily"/>
    <property type="match status" value="1"/>
</dbReference>
<evidence type="ECO:0000313" key="8">
    <source>
        <dbReference type="Proteomes" id="UP000664277"/>
    </source>
</evidence>
<feature type="domain" description="Penicillin-binding protein transpeptidase" evidence="5">
    <location>
        <begin position="260"/>
        <end position="568"/>
    </location>
</feature>
<dbReference type="InterPro" id="IPR050515">
    <property type="entry name" value="Beta-lactam/transpept"/>
</dbReference>
<evidence type="ECO:0000259" key="5">
    <source>
        <dbReference type="Pfam" id="PF00905"/>
    </source>
</evidence>
<keyword evidence="3 4" id="KW-0472">Membrane</keyword>
<dbReference type="GO" id="GO:0005886">
    <property type="term" value="C:plasma membrane"/>
    <property type="evidence" value="ECO:0007669"/>
    <property type="project" value="TreeGrafter"/>
</dbReference>
<keyword evidence="4" id="KW-1133">Transmembrane helix</keyword>
<dbReference type="InterPro" id="IPR005311">
    <property type="entry name" value="PBP_dimer"/>
</dbReference>
<dbReference type="GO" id="GO:0008658">
    <property type="term" value="F:penicillin binding"/>
    <property type="evidence" value="ECO:0007669"/>
    <property type="project" value="InterPro"/>
</dbReference>
<dbReference type="GO" id="GO:0071555">
    <property type="term" value="P:cell wall organization"/>
    <property type="evidence" value="ECO:0007669"/>
    <property type="project" value="TreeGrafter"/>
</dbReference>
<keyword evidence="4" id="KW-0812">Transmembrane</keyword>
<evidence type="ECO:0000259" key="6">
    <source>
        <dbReference type="Pfam" id="PF03717"/>
    </source>
</evidence>
<gene>
    <name evidence="7" type="ORF">J0M35_14195</name>
</gene>
<dbReference type="Proteomes" id="UP000664277">
    <property type="component" value="Unassembled WGS sequence"/>
</dbReference>
<evidence type="ECO:0000256" key="2">
    <source>
        <dbReference type="ARBA" id="ARBA00007171"/>
    </source>
</evidence>
<dbReference type="SUPFAM" id="SSF56601">
    <property type="entry name" value="beta-lactamase/transpeptidase-like"/>
    <property type="match status" value="1"/>
</dbReference>
<feature type="transmembrane region" description="Helical" evidence="4">
    <location>
        <begin position="26"/>
        <end position="46"/>
    </location>
</feature>
<dbReference type="Pfam" id="PF00905">
    <property type="entry name" value="Transpeptidase"/>
    <property type="match status" value="1"/>
</dbReference>
<evidence type="ECO:0000313" key="7">
    <source>
        <dbReference type="EMBL" id="MBN8661512.1"/>
    </source>
</evidence>
<proteinExistence type="inferred from homology"/>
<dbReference type="AlphaFoldDB" id="A0A8J7PHM7"/>
<dbReference type="EMBL" id="JAFLCK010000021">
    <property type="protein sequence ID" value="MBN8661512.1"/>
    <property type="molecule type" value="Genomic_DNA"/>
</dbReference>
<name>A0A8J7PHM7_9BACT</name>
<evidence type="ECO:0000256" key="4">
    <source>
        <dbReference type="SAM" id="Phobius"/>
    </source>
</evidence>
<sequence>MVIAREKLRIADRGVKKNPRSPLWRLRIWQILLACGALSIIGRLYYLQVIQGPTLFNKAINQRQQHNMLVHRGAITDRRGLPLAVDTTRYDVYVHVKLLKKSKEEAAKILAPIVRKSEEKIMKLFNSGYPIVTLARHLDRESVDQLQELNWTGVDIFAKPFRQYPEGKLAGTLLGYTDMDAKGQGGVEQALHDMLTDTGNIPKPQLDGHGRQILVDTKEPTWDITPPLGRHVELTIDNYLQHLAEKELYAMCKHSHALRGAVILADPTSGEILAWANYPTFDPNSYTKFKYEHMKNWSMVDVYQPGSTFKVITVASGLETGAIKPNQTFYDGGSLTVGNRTIHNHDGGHGTIDLKGLFIHSSNIASAMIGMAMPPKTFYTKLSEFGLGKPTGIDLPGESGGILLNYKKWTPIDQATTGFGQGAIAVTPLQLVAAVGAIANGGTWVQPHVIRRVYDPRTGVTEKWIEPKKRRVVSADVSKLISKLLAQNIAEGTQIAGQVPGYNVAGKTGTAQKPTASGRGYQAGQTIASFIGFLPASNPQLICLAVIDGPQTDGRWGNTIAGPVFNAVAMEAARYLNIAPDYIYDINNKAQKIKPVEPPSVKYAAEVGNMNAEADSESGEH</sequence>
<comment type="subcellular location">
    <subcellularLocation>
        <location evidence="1">Membrane</location>
    </subcellularLocation>
</comment>
<dbReference type="PANTHER" id="PTHR30627">
    <property type="entry name" value="PEPTIDOGLYCAN D,D-TRANSPEPTIDASE"/>
    <property type="match status" value="1"/>
</dbReference>
<dbReference type="InterPro" id="IPR036138">
    <property type="entry name" value="PBP_dimer_sf"/>
</dbReference>
<dbReference type="SUPFAM" id="SSF56519">
    <property type="entry name" value="Penicillin binding protein dimerisation domain"/>
    <property type="match status" value="1"/>
</dbReference>
<dbReference type="Gene3D" id="3.90.1310.10">
    <property type="entry name" value="Penicillin-binding protein 2a (Domain 2)"/>
    <property type="match status" value="1"/>
</dbReference>
<protein>
    <submittedName>
        <fullName evidence="7">Penicillin-binding protein 2</fullName>
    </submittedName>
</protein>
<comment type="caution">
    <text evidence="7">The sequence shown here is derived from an EMBL/GenBank/DDBJ whole genome shotgun (WGS) entry which is preliminary data.</text>
</comment>
<dbReference type="InterPro" id="IPR012338">
    <property type="entry name" value="Beta-lactam/transpept-like"/>
</dbReference>
<evidence type="ECO:0000256" key="3">
    <source>
        <dbReference type="ARBA" id="ARBA00023136"/>
    </source>
</evidence>
<organism evidence="7 8">
    <name type="scientific">Candidatus Obscuribacter phosphatis</name>
    <dbReference type="NCBI Taxonomy" id="1906157"/>
    <lineage>
        <taxon>Bacteria</taxon>
        <taxon>Bacillati</taxon>
        <taxon>Candidatus Melainabacteria</taxon>
        <taxon>Candidatus Obscuribacterales</taxon>
        <taxon>Candidatus Obscuribacteraceae</taxon>
        <taxon>Candidatus Obscuribacter</taxon>
    </lineage>
</organism>
<dbReference type="PANTHER" id="PTHR30627:SF1">
    <property type="entry name" value="PEPTIDOGLYCAN D,D-TRANSPEPTIDASE FTSI"/>
    <property type="match status" value="1"/>
</dbReference>
<feature type="domain" description="Penicillin-binding protein dimerisation" evidence="6">
    <location>
        <begin position="71"/>
        <end position="180"/>
    </location>
</feature>
<dbReference type="Gene3D" id="3.30.450.330">
    <property type="match status" value="1"/>
</dbReference>
<dbReference type="Pfam" id="PF03717">
    <property type="entry name" value="PBP_dimer"/>
    <property type="match status" value="1"/>
</dbReference>